<proteinExistence type="predicted"/>
<dbReference type="OrthoDB" id="5674083at2"/>
<dbReference type="Gene3D" id="2.60.120.260">
    <property type="entry name" value="Galactose-binding domain-like"/>
    <property type="match status" value="1"/>
</dbReference>
<accession>A0A5C1QC40</accession>
<gene>
    <name evidence="1" type="ORF">EW093_07070</name>
</gene>
<dbReference type="AlphaFoldDB" id="A0A5C1QC40"/>
<keyword evidence="2" id="KW-1185">Reference proteome</keyword>
<dbReference type="RefSeq" id="WP_149567716.1">
    <property type="nucleotide sequence ID" value="NZ_CP035807.1"/>
</dbReference>
<organism evidence="1 2">
    <name type="scientific">Thiospirochaeta perfilievii</name>
    <dbReference type="NCBI Taxonomy" id="252967"/>
    <lineage>
        <taxon>Bacteria</taxon>
        <taxon>Pseudomonadati</taxon>
        <taxon>Spirochaetota</taxon>
        <taxon>Spirochaetia</taxon>
        <taxon>Spirochaetales</taxon>
        <taxon>Spirochaetaceae</taxon>
        <taxon>Thiospirochaeta</taxon>
    </lineage>
</organism>
<name>A0A5C1QC40_9SPIO</name>
<dbReference type="Proteomes" id="UP000323824">
    <property type="component" value="Chromosome"/>
</dbReference>
<reference evidence="1 2" key="1">
    <citation type="submission" date="2019-02" db="EMBL/GenBank/DDBJ databases">
        <authorList>
            <person name="Fomenkov A."/>
            <person name="Dubinina G."/>
            <person name="Grabovich M."/>
            <person name="Vincze T."/>
            <person name="Roberts R.J."/>
        </authorList>
    </citation>
    <scope>NUCLEOTIDE SEQUENCE [LARGE SCALE GENOMIC DNA]</scope>
    <source>
        <strain evidence="1 2">P</strain>
    </source>
</reference>
<dbReference type="KEGG" id="sper:EW093_07070"/>
<evidence type="ECO:0000313" key="2">
    <source>
        <dbReference type="Proteomes" id="UP000323824"/>
    </source>
</evidence>
<sequence>MLTLRVLDKNNKTLTETSGDDIYIFYNKEYQKGDYIELESTQNNIFVHLQLDDAIGESLVYLKEGKIEFKIPFDEKKLCYSEKSFSGTKHLMSARVAEKEEIYNYRNLTSNKYDYHGNNSFFPHASANVETRDESVFAAKNAINCNRANKSHGNWPFESWGINRNPDAKIKIEFGRTLILNKIKLYIRADFPHDNWWENITLKFSNGEEITFKLEKTHLGQTITFDQIETNFVELKELKKANDPSEFPALAQIEAYGSELL</sequence>
<reference evidence="1 2" key="2">
    <citation type="submission" date="2019-09" db="EMBL/GenBank/DDBJ databases">
        <title>Complete Genome Sequence and Methylome Analysis of free living Spirochaetas.</title>
        <authorList>
            <person name="Leshcheva N."/>
            <person name="Mikheeva N."/>
        </authorList>
    </citation>
    <scope>NUCLEOTIDE SEQUENCE [LARGE SCALE GENOMIC DNA]</scope>
    <source>
        <strain evidence="1 2">P</strain>
    </source>
</reference>
<evidence type="ECO:0000313" key="1">
    <source>
        <dbReference type="EMBL" id="QEN04469.1"/>
    </source>
</evidence>
<protein>
    <submittedName>
        <fullName evidence="1">Carbohydrate-binding protein</fullName>
    </submittedName>
</protein>
<dbReference type="EMBL" id="CP035807">
    <property type="protein sequence ID" value="QEN04469.1"/>
    <property type="molecule type" value="Genomic_DNA"/>
</dbReference>